<protein>
    <submittedName>
        <fullName evidence="2">Uncharacterized protein</fullName>
    </submittedName>
</protein>
<evidence type="ECO:0000313" key="2">
    <source>
        <dbReference type="EMBL" id="QLL57472.1"/>
    </source>
</evidence>
<dbReference type="RefSeq" id="WP_180906286.1">
    <property type="nucleotide sequence ID" value="NZ_CP040908.1"/>
</dbReference>
<feature type="region of interest" description="Disordered" evidence="1">
    <location>
        <begin position="1"/>
        <end position="26"/>
    </location>
</feature>
<evidence type="ECO:0000313" key="3">
    <source>
        <dbReference type="Proteomes" id="UP000510643"/>
    </source>
</evidence>
<dbReference type="KEGG" id="efal:FH779_04975"/>
<evidence type="ECO:0000256" key="1">
    <source>
        <dbReference type="SAM" id="MobiDB-lite"/>
    </source>
</evidence>
<dbReference type="Proteomes" id="UP000510643">
    <property type="component" value="Chromosome"/>
</dbReference>
<keyword evidence="3" id="KW-1185">Reference proteome</keyword>
<feature type="compositionally biased region" description="Polar residues" evidence="1">
    <location>
        <begin position="15"/>
        <end position="26"/>
    </location>
</feature>
<dbReference type="GeneID" id="78400797"/>
<feature type="compositionally biased region" description="Low complexity" evidence="1">
    <location>
        <begin position="1"/>
        <end position="14"/>
    </location>
</feature>
<reference evidence="2 3" key="1">
    <citation type="submission" date="2019-06" db="EMBL/GenBank/DDBJ databases">
        <title>Emergence of pandrug resistant Empedobacter falsenii in China.</title>
        <authorList>
            <person name="Dong N."/>
            <person name="Chen S."/>
            <person name="Zhang R."/>
        </authorList>
    </citation>
    <scope>NUCLEOTIDE SEQUENCE [LARGE SCALE GENOMIC DNA]</scope>
    <source>
        <strain evidence="2 3">1681-1</strain>
    </source>
</reference>
<dbReference type="AlphaFoldDB" id="A0A7H9DQM4"/>
<name>A0A7H9DQM4_9FLAO</name>
<dbReference type="EMBL" id="CP040908">
    <property type="protein sequence ID" value="QLL57472.1"/>
    <property type="molecule type" value="Genomic_DNA"/>
</dbReference>
<accession>A0A7H9DQM4</accession>
<proteinExistence type="predicted"/>
<sequence>MNNNSVNIVQNTNTENPKPDNNQNEVMKTDDILFNGKLKRFFTKKDFENVFGKADSIMLMSEEAPCSYIFENKDGTKNMDDKYYYKDGSRFENSKNEFAVDEFRFSKNNYILYKGKKLSSQTTITELKKLFPNAMNDIGTIDVYNEGKLQVIQLREDEHNISDGHIKIFIKNGKLYNMHWWFPC</sequence>
<gene>
    <name evidence="2" type="ORF">FH779_04975</name>
</gene>
<organism evidence="2 3">
    <name type="scientific">Empedobacter falsenii</name>
    <dbReference type="NCBI Taxonomy" id="343874"/>
    <lineage>
        <taxon>Bacteria</taxon>
        <taxon>Pseudomonadati</taxon>
        <taxon>Bacteroidota</taxon>
        <taxon>Flavobacteriia</taxon>
        <taxon>Flavobacteriales</taxon>
        <taxon>Weeksellaceae</taxon>
        <taxon>Empedobacter</taxon>
    </lineage>
</organism>